<sequence>MDDLVLNSNLSAIEDLPCRGVDKRRICQVSRWRAHQNCGLWYHSIVARVGRDPMTVSRIWNQWAQDGNTEHRAGSQRPPTTTSREDRHVTRKPLMDHTATSRAMSQELGSFAR</sequence>
<evidence type="ECO:0000313" key="3">
    <source>
        <dbReference type="Proteomes" id="UP000887159"/>
    </source>
</evidence>
<dbReference type="EMBL" id="BMAU01021363">
    <property type="protein sequence ID" value="GFY23256.1"/>
    <property type="molecule type" value="Genomic_DNA"/>
</dbReference>
<keyword evidence="3" id="KW-1185">Reference proteome</keyword>
<organism evidence="2 3">
    <name type="scientific">Trichonephila clavipes</name>
    <name type="common">Golden silk orbweaver</name>
    <name type="synonym">Nephila clavipes</name>
    <dbReference type="NCBI Taxonomy" id="2585209"/>
    <lineage>
        <taxon>Eukaryota</taxon>
        <taxon>Metazoa</taxon>
        <taxon>Ecdysozoa</taxon>
        <taxon>Arthropoda</taxon>
        <taxon>Chelicerata</taxon>
        <taxon>Arachnida</taxon>
        <taxon>Araneae</taxon>
        <taxon>Araneomorphae</taxon>
        <taxon>Entelegynae</taxon>
        <taxon>Araneoidea</taxon>
        <taxon>Nephilidae</taxon>
        <taxon>Trichonephila</taxon>
    </lineage>
</organism>
<dbReference type="Proteomes" id="UP000887159">
    <property type="component" value="Unassembled WGS sequence"/>
</dbReference>
<proteinExistence type="predicted"/>
<evidence type="ECO:0000313" key="2">
    <source>
        <dbReference type="EMBL" id="GFY23256.1"/>
    </source>
</evidence>
<reference evidence="2" key="1">
    <citation type="submission" date="2020-08" db="EMBL/GenBank/DDBJ databases">
        <title>Multicomponent nature underlies the extraordinary mechanical properties of spider dragline silk.</title>
        <authorList>
            <person name="Kono N."/>
            <person name="Nakamura H."/>
            <person name="Mori M."/>
            <person name="Yoshida Y."/>
            <person name="Ohtoshi R."/>
            <person name="Malay A.D."/>
            <person name="Moran D.A.P."/>
            <person name="Tomita M."/>
            <person name="Numata K."/>
            <person name="Arakawa K."/>
        </authorList>
    </citation>
    <scope>NUCLEOTIDE SEQUENCE</scope>
</reference>
<dbReference type="AlphaFoldDB" id="A0A8X6VVN2"/>
<evidence type="ECO:0000256" key="1">
    <source>
        <dbReference type="SAM" id="MobiDB-lite"/>
    </source>
</evidence>
<accession>A0A8X6VVN2</accession>
<feature type="compositionally biased region" description="Polar residues" evidence="1">
    <location>
        <begin position="98"/>
        <end position="113"/>
    </location>
</feature>
<protein>
    <submittedName>
        <fullName evidence="2">HTH_Tnp_Tc3_2 domain-containing protein</fullName>
    </submittedName>
</protein>
<feature type="region of interest" description="Disordered" evidence="1">
    <location>
        <begin position="65"/>
        <end position="113"/>
    </location>
</feature>
<name>A0A8X6VVN2_TRICX</name>
<comment type="caution">
    <text evidence="2">The sequence shown here is derived from an EMBL/GenBank/DDBJ whole genome shotgun (WGS) entry which is preliminary data.</text>
</comment>
<gene>
    <name evidence="2" type="primary">NCL1_53147</name>
    <name evidence="2" type="ORF">TNCV_3939521</name>
</gene>